<comment type="caution">
    <text evidence="2">The sequence shown here is derived from an EMBL/GenBank/DDBJ whole genome shotgun (WGS) entry which is preliminary data.</text>
</comment>
<gene>
    <name evidence="2" type="ORF">GQN54_06500</name>
</gene>
<organism evidence="2 3">
    <name type="scientific">Acidiluteibacter ferrifornacis</name>
    <dbReference type="NCBI Taxonomy" id="2692424"/>
    <lineage>
        <taxon>Bacteria</taxon>
        <taxon>Pseudomonadati</taxon>
        <taxon>Bacteroidota</taxon>
        <taxon>Flavobacteriia</taxon>
        <taxon>Flavobacteriales</taxon>
        <taxon>Cryomorphaceae</taxon>
        <taxon>Acidiluteibacter</taxon>
    </lineage>
</organism>
<dbReference type="InterPro" id="IPR050902">
    <property type="entry name" value="ABC_Transporter_SBP"/>
</dbReference>
<protein>
    <submittedName>
        <fullName evidence="2">ABC transporter substrate-binding protein</fullName>
    </submittedName>
</protein>
<dbReference type="Proteomes" id="UP000470771">
    <property type="component" value="Unassembled WGS sequence"/>
</dbReference>
<proteinExistence type="predicted"/>
<dbReference type="PANTHER" id="PTHR30535">
    <property type="entry name" value="VITAMIN B12-BINDING PROTEIN"/>
    <property type="match status" value="1"/>
</dbReference>
<keyword evidence="3" id="KW-1185">Reference proteome</keyword>
<evidence type="ECO:0000313" key="3">
    <source>
        <dbReference type="Proteomes" id="UP000470771"/>
    </source>
</evidence>
<feature type="domain" description="Fe/B12 periplasmic-binding" evidence="1">
    <location>
        <begin position="32"/>
        <end position="290"/>
    </location>
</feature>
<dbReference type="EMBL" id="WWNE01000005">
    <property type="protein sequence ID" value="NBG65761.1"/>
    <property type="molecule type" value="Genomic_DNA"/>
</dbReference>
<dbReference type="PROSITE" id="PS51257">
    <property type="entry name" value="PROKAR_LIPOPROTEIN"/>
    <property type="match status" value="1"/>
</dbReference>
<dbReference type="RefSeq" id="WP_160632700.1">
    <property type="nucleotide sequence ID" value="NZ_WWNE01000005.1"/>
</dbReference>
<sequence length="290" mass="32247">MNQFKIPIVLLVLLSSCGRFSNEEKKEEQTDRIVSAAKQYTEIMYALGVGDKLVAVDISSTYPPEVKELPTIGYHMHLSFEGIMATKPTLLLEHGGKFSIGPEAVVDQLKKLQIPTKQFETKAVDIASTKQLIREMGIFFNATENVDSICKKLDNDMAIAQLERNKYSDTVKVIVIHYGQAMNIYMAVGADGTAGKMIEWAGGIIPLQKHGMERITSPEIIAKANPDVILLTDFGYDKLGSMEHILELPGIGLTNAAKNGKIYRIEEHDLIYFGPRTGENILKLQQLIHQ</sequence>
<dbReference type="Gene3D" id="3.40.50.1980">
    <property type="entry name" value="Nitrogenase molybdenum iron protein domain"/>
    <property type="match status" value="2"/>
</dbReference>
<dbReference type="InterPro" id="IPR002491">
    <property type="entry name" value="ABC_transptr_periplasmic_BD"/>
</dbReference>
<dbReference type="Pfam" id="PF01497">
    <property type="entry name" value="Peripla_BP_2"/>
    <property type="match status" value="1"/>
</dbReference>
<dbReference type="PROSITE" id="PS50983">
    <property type="entry name" value="FE_B12_PBP"/>
    <property type="match status" value="1"/>
</dbReference>
<name>A0A6N9NJV7_9FLAO</name>
<evidence type="ECO:0000313" key="2">
    <source>
        <dbReference type="EMBL" id="NBG65761.1"/>
    </source>
</evidence>
<dbReference type="SUPFAM" id="SSF53807">
    <property type="entry name" value="Helical backbone' metal receptor"/>
    <property type="match status" value="1"/>
</dbReference>
<evidence type="ECO:0000259" key="1">
    <source>
        <dbReference type="PROSITE" id="PS50983"/>
    </source>
</evidence>
<dbReference type="AlphaFoldDB" id="A0A6N9NJV7"/>
<reference evidence="2 3" key="1">
    <citation type="submission" date="2019-12" db="EMBL/GenBank/DDBJ databases">
        <authorList>
            <person name="Zhao J."/>
        </authorList>
    </citation>
    <scope>NUCLEOTIDE SEQUENCE [LARGE SCALE GENOMIC DNA]</scope>
    <source>
        <strain evidence="2 3">S-15</strain>
    </source>
</reference>
<dbReference type="PANTHER" id="PTHR30535:SF4">
    <property type="entry name" value="HEMIN-BINDING PERIPLASMIC PROTEIN HMUT"/>
    <property type="match status" value="1"/>
</dbReference>
<accession>A0A6N9NJV7</accession>